<gene>
    <name evidence="10" type="ORF">BDD41_0436</name>
</gene>
<dbReference type="SUPFAM" id="SSF56801">
    <property type="entry name" value="Acetyl-CoA synthetase-like"/>
    <property type="match status" value="1"/>
</dbReference>
<sequence length="641" mass="69024">MTAPEAWTPQQKHLDSAHVLKLAERLGVRDYDALLALSVEKPEAYWQAAADFLGIEWDRAPEGYVDLSRGKEFPQWWPGARLNWVNTVLAHAGTAPDRIAVIDEAEDGTVRRITFAELAVMVRRFAHGLRRLGIGRGDRVGLLLDNGIEATVSALAIPYIGAIMVPLFSGFGHEAVISRLEPSAARAVIATTGFARRGRYVDMQAVMQEARKHLPSVETIIWKDAPGVAIPLGDLTWNQVAEADDDHRPAESMGPMDPFMVIYTSGTTGKPKGPVHTHGGFPLRIAHDSAVHFNVGPGDVFCWPADMGWIAGTLVLSTALLRGATLVLYAGAPDFPDWSRMGKLIEDHKITHYGSAPTLIRGFAANEALALKHDRSSLQLLITAGEVIDAEHFAWYQNRFGANGSPVINYTGGTEVSGALLSSVQVKPIAAGGFNTASPGIDVTVTDPQGNPVLGEVGEVVIRAPFIGMTASFWQDDARYIDSYWSTIPGSWVHGDLAVKSPDGSFVVMGRSDDTLKVAGKRLGPAEVEEVVLEMEEISEAAAVGVSDPVKGQKLVVFVLPMPGFAGDRDDLAKRVANAVGDRLGKPFKPGKVHLVTQLPKTRSGKIMRRLIRQAYAGEKLGDLSSLDNPAALDEIAALGK</sequence>
<protein>
    <recommendedName>
        <fullName evidence="2">acetate--CoA ligase</fullName>
        <ecNumber evidence="2">6.2.1.1</ecNumber>
    </recommendedName>
</protein>
<dbReference type="Pfam" id="PF00501">
    <property type="entry name" value="AMP-binding"/>
    <property type="match status" value="1"/>
</dbReference>
<keyword evidence="4" id="KW-0547">Nucleotide-binding</keyword>
<dbReference type="GO" id="GO:0005524">
    <property type="term" value="F:ATP binding"/>
    <property type="evidence" value="ECO:0007669"/>
    <property type="project" value="UniProtKB-KW"/>
</dbReference>
<proteinExistence type="inferred from homology"/>
<dbReference type="EMBL" id="QTUJ01000001">
    <property type="protein sequence ID" value="REF71972.1"/>
    <property type="molecule type" value="Genomic_DNA"/>
</dbReference>
<dbReference type="Gene3D" id="3.30.300.30">
    <property type="match status" value="1"/>
</dbReference>
<dbReference type="PANTHER" id="PTHR24095:SF14">
    <property type="entry name" value="ACETYL-COENZYME A SYNTHETASE 1"/>
    <property type="match status" value="1"/>
</dbReference>
<dbReference type="GO" id="GO:0006085">
    <property type="term" value="P:acetyl-CoA biosynthetic process"/>
    <property type="evidence" value="ECO:0007669"/>
    <property type="project" value="TreeGrafter"/>
</dbReference>
<dbReference type="InterPro" id="IPR025110">
    <property type="entry name" value="AMP-bd_C"/>
</dbReference>
<comment type="caution">
    <text evidence="10">The sequence shown here is derived from an EMBL/GenBank/DDBJ whole genome shotgun (WGS) entry which is preliminary data.</text>
</comment>
<feature type="domain" description="AMP-binding enzyme C-terminal" evidence="8">
    <location>
        <begin position="527"/>
        <end position="606"/>
    </location>
</feature>
<evidence type="ECO:0000256" key="4">
    <source>
        <dbReference type="ARBA" id="ARBA00022741"/>
    </source>
</evidence>
<evidence type="ECO:0000256" key="1">
    <source>
        <dbReference type="ARBA" id="ARBA00006432"/>
    </source>
</evidence>
<evidence type="ECO:0000259" key="7">
    <source>
        <dbReference type="Pfam" id="PF00501"/>
    </source>
</evidence>
<dbReference type="InterPro" id="IPR032387">
    <property type="entry name" value="ACAS_N"/>
</dbReference>
<dbReference type="GO" id="GO:0003987">
    <property type="term" value="F:acetate-CoA ligase activity"/>
    <property type="evidence" value="ECO:0007669"/>
    <property type="project" value="UniProtKB-EC"/>
</dbReference>
<dbReference type="InterPro" id="IPR045851">
    <property type="entry name" value="AMP-bd_C_sf"/>
</dbReference>
<dbReference type="EC" id="6.2.1.1" evidence="2"/>
<dbReference type="InterPro" id="IPR000873">
    <property type="entry name" value="AMP-dep_synth/lig_dom"/>
</dbReference>
<feature type="domain" description="Acetyl-coenzyme A synthetase N-terminal" evidence="9">
    <location>
        <begin position="31"/>
        <end position="84"/>
    </location>
</feature>
<dbReference type="Pfam" id="PF13193">
    <property type="entry name" value="AMP-binding_C"/>
    <property type="match status" value="1"/>
</dbReference>
<evidence type="ECO:0000259" key="9">
    <source>
        <dbReference type="Pfam" id="PF16177"/>
    </source>
</evidence>
<dbReference type="InterPro" id="IPR020845">
    <property type="entry name" value="AMP-binding_CS"/>
</dbReference>
<evidence type="ECO:0000256" key="2">
    <source>
        <dbReference type="ARBA" id="ARBA00013275"/>
    </source>
</evidence>
<comment type="similarity">
    <text evidence="1">Belongs to the ATP-dependent AMP-binding enzyme family.</text>
</comment>
<evidence type="ECO:0000256" key="3">
    <source>
        <dbReference type="ARBA" id="ARBA00022598"/>
    </source>
</evidence>
<evidence type="ECO:0000259" key="8">
    <source>
        <dbReference type="Pfam" id="PF13193"/>
    </source>
</evidence>
<dbReference type="PANTHER" id="PTHR24095">
    <property type="entry name" value="ACETYL-COENZYME A SYNTHETASE"/>
    <property type="match status" value="1"/>
</dbReference>
<evidence type="ECO:0000256" key="6">
    <source>
        <dbReference type="ARBA" id="ARBA00022990"/>
    </source>
</evidence>
<feature type="domain" description="AMP-dependent synthetase/ligase" evidence="7">
    <location>
        <begin position="91"/>
        <end position="467"/>
    </location>
</feature>
<dbReference type="Gene3D" id="3.40.50.12780">
    <property type="entry name" value="N-terminal domain of ligase-like"/>
    <property type="match status" value="1"/>
</dbReference>
<evidence type="ECO:0000313" key="11">
    <source>
        <dbReference type="Proteomes" id="UP000256941"/>
    </source>
</evidence>
<dbReference type="Pfam" id="PF16177">
    <property type="entry name" value="ACAS_N"/>
    <property type="match status" value="1"/>
</dbReference>
<accession>A0A3D9XUT1</accession>
<name>A0A3D9XUT1_PARVE</name>
<evidence type="ECO:0000313" key="10">
    <source>
        <dbReference type="EMBL" id="REF71972.1"/>
    </source>
</evidence>
<organism evidence="10 11">
    <name type="scientific">Paracoccus versutus</name>
    <name type="common">Thiobacillus versutus</name>
    <dbReference type="NCBI Taxonomy" id="34007"/>
    <lineage>
        <taxon>Bacteria</taxon>
        <taxon>Pseudomonadati</taxon>
        <taxon>Pseudomonadota</taxon>
        <taxon>Alphaproteobacteria</taxon>
        <taxon>Rhodobacterales</taxon>
        <taxon>Paracoccaceae</taxon>
        <taxon>Paracoccus</taxon>
    </lineage>
</organism>
<reference evidence="10 11" key="1">
    <citation type="submission" date="2018-08" db="EMBL/GenBank/DDBJ databases">
        <title>Genomic Encyclopedia of Archaeal and Bacterial Type Strains, Phase II (KMG-II): from individual species to whole genera.</title>
        <authorList>
            <person name="Goeker M."/>
        </authorList>
    </citation>
    <scope>NUCLEOTIDE SEQUENCE [LARGE SCALE GENOMIC DNA]</scope>
    <source>
        <strain evidence="10 11">DSM 17099</strain>
    </source>
</reference>
<keyword evidence="3" id="KW-0436">Ligase</keyword>
<keyword evidence="6" id="KW-0007">Acetylation</keyword>
<dbReference type="AlphaFoldDB" id="A0A3D9XUT1"/>
<evidence type="ECO:0000256" key="5">
    <source>
        <dbReference type="ARBA" id="ARBA00022840"/>
    </source>
</evidence>
<keyword evidence="5" id="KW-0067">ATP-binding</keyword>
<dbReference type="InterPro" id="IPR042099">
    <property type="entry name" value="ANL_N_sf"/>
</dbReference>
<dbReference type="PROSITE" id="PS00455">
    <property type="entry name" value="AMP_BINDING"/>
    <property type="match status" value="1"/>
</dbReference>
<dbReference type="RefSeq" id="WP_116220621.1">
    <property type="nucleotide sequence ID" value="NZ_CP038196.1"/>
</dbReference>
<dbReference type="Proteomes" id="UP000256941">
    <property type="component" value="Unassembled WGS sequence"/>
</dbReference>